<gene>
    <name evidence="1" type="ORF">D1970_12190</name>
</gene>
<comment type="caution">
    <text evidence="1">The sequence shown here is derived from an EMBL/GenBank/DDBJ whole genome shotgun (WGS) entry which is preliminary data.</text>
</comment>
<accession>A0A398B473</accession>
<proteinExistence type="predicted"/>
<dbReference type="Proteomes" id="UP000265816">
    <property type="component" value="Unassembled WGS sequence"/>
</dbReference>
<reference evidence="1 2" key="1">
    <citation type="submission" date="2018-08" db="EMBL/GenBank/DDBJ databases">
        <title>Bacillus jemisoniae sp. nov., Bacillus chryseoplanitiae sp. nov., Bacillus resnikiae sp. nov., and Bacillus frankliniae sp. nov., isolated from Viking spacecraft and associated surfaces.</title>
        <authorList>
            <person name="Seuylemezian A."/>
            <person name="Vaishampayan P."/>
        </authorList>
    </citation>
    <scope>NUCLEOTIDE SEQUENCE [LARGE SCALE GENOMIC DNA]</scope>
    <source>
        <strain evidence="1 2">JJ-247</strain>
    </source>
</reference>
<dbReference type="SUPFAM" id="SSF56059">
    <property type="entry name" value="Glutathione synthetase ATP-binding domain-like"/>
    <property type="match status" value="1"/>
</dbReference>
<organism evidence="1 2">
    <name type="scientific">Mesobacillus zeae</name>
    <dbReference type="NCBI Taxonomy" id="1917180"/>
    <lineage>
        <taxon>Bacteria</taxon>
        <taxon>Bacillati</taxon>
        <taxon>Bacillota</taxon>
        <taxon>Bacilli</taxon>
        <taxon>Bacillales</taxon>
        <taxon>Bacillaceae</taxon>
        <taxon>Mesobacillus</taxon>
    </lineage>
</organism>
<dbReference type="AlphaFoldDB" id="A0A398B473"/>
<protein>
    <submittedName>
        <fullName evidence="1">YheC/YheD family protein</fullName>
    </submittedName>
</protein>
<dbReference type="InterPro" id="IPR026838">
    <property type="entry name" value="YheC/D"/>
</dbReference>
<dbReference type="EMBL" id="QWVT01000019">
    <property type="protein sequence ID" value="RID84642.1"/>
    <property type="molecule type" value="Genomic_DNA"/>
</dbReference>
<sequence length="453" mass="51968">MKKRYQIEVNINAKLKVFCPRILLREKQVTRIAFGNKMADVDIQAYDGNRIMIPACICDMLHFPDNASNLYALIDDHTLFIGPLIGILTSGFTPFATRPVGERSSFFYRLLSSSKEAGAFTYVFGKEHIDWDKGIIRGYTVIDSEWIKMEVPFPNVIYDRLPNRRAELDHANREVKQRFESDYLVPFYNPGFFSKLDVFERLQQDESVSSHLPETHPFSSFSVIERMLAVYGHVYVKPINGSLGNGVHQIIYSKREGFYFCRYRDREGHNKLLKFDSLEGLMEKIFEKRNLSSMIVQQGIRMLRLDSRLVDFRVHTNKDGDGRWQIAAIAAKIGGTGSATTHVNNGGEVKTLTELFEAPEDRLRYEQLLSAAALNLSNSLEEQMTGFIGEIGFDFGIDREDKVWLFEANSKPGRSIFKHPELKEFDILTRKLSLAYGVYLAEKAILHPEELFT</sequence>
<name>A0A398B473_9BACI</name>
<dbReference type="Pfam" id="PF14398">
    <property type="entry name" value="ATPgrasp_YheCD"/>
    <property type="match status" value="1"/>
</dbReference>
<dbReference type="OrthoDB" id="7869153at2"/>
<keyword evidence="2" id="KW-1185">Reference proteome</keyword>
<evidence type="ECO:0000313" key="2">
    <source>
        <dbReference type="Proteomes" id="UP000265816"/>
    </source>
</evidence>
<dbReference type="RefSeq" id="WP_119113146.1">
    <property type="nucleotide sequence ID" value="NZ_CBCSEO010000001.1"/>
</dbReference>
<evidence type="ECO:0000313" key="1">
    <source>
        <dbReference type="EMBL" id="RID84642.1"/>
    </source>
</evidence>